<evidence type="ECO:0000256" key="7">
    <source>
        <dbReference type="ARBA" id="ARBA00022989"/>
    </source>
</evidence>
<evidence type="ECO:0000256" key="4">
    <source>
        <dbReference type="ARBA" id="ARBA00022676"/>
    </source>
</evidence>
<feature type="transmembrane region" description="Helical" evidence="10">
    <location>
        <begin position="265"/>
        <end position="294"/>
    </location>
</feature>
<dbReference type="EMBL" id="VFPN01000002">
    <property type="protein sequence ID" value="TQM63288.1"/>
    <property type="molecule type" value="Genomic_DNA"/>
</dbReference>
<evidence type="ECO:0000256" key="3">
    <source>
        <dbReference type="ARBA" id="ARBA00007222"/>
    </source>
</evidence>
<comment type="pathway">
    <text evidence="2 10">Protein modification; protein glycosylation.</text>
</comment>
<evidence type="ECO:0000313" key="14">
    <source>
        <dbReference type="Proteomes" id="UP000318331"/>
    </source>
</evidence>
<feature type="transmembrane region" description="Helical" evidence="10">
    <location>
        <begin position="122"/>
        <end position="143"/>
    </location>
</feature>
<keyword evidence="14" id="KW-1185">Reference proteome</keyword>
<keyword evidence="8 10" id="KW-0472">Membrane</keyword>
<comment type="function">
    <text evidence="10">Protein O-mannosyltransferase that catalyzes the transfer of a single mannose residue from a polyprenol phospho-mannosyl lipidic donor to the hydroxyl group of selected serine and threonine residues in acceptor proteins.</text>
</comment>
<comment type="similarity">
    <text evidence="3 10">Belongs to the glycosyltransferase 39 family.</text>
</comment>
<dbReference type="GO" id="GO:0004169">
    <property type="term" value="F:dolichyl-phosphate-mannose-protein mannosyltransferase activity"/>
    <property type="evidence" value="ECO:0007669"/>
    <property type="project" value="UniProtKB-UniRule"/>
</dbReference>
<gene>
    <name evidence="13" type="ORF">FB466_1546</name>
</gene>
<feature type="domain" description="Protein O-mannosyl-transferase C-terminal four TM" evidence="12">
    <location>
        <begin position="330"/>
        <end position="537"/>
    </location>
</feature>
<dbReference type="UniPathway" id="UPA00378"/>
<organism evidence="13 14">
    <name type="scientific">Klugiella xanthotipulae</name>
    <dbReference type="NCBI Taxonomy" id="244735"/>
    <lineage>
        <taxon>Bacteria</taxon>
        <taxon>Bacillati</taxon>
        <taxon>Actinomycetota</taxon>
        <taxon>Actinomycetes</taxon>
        <taxon>Micrococcales</taxon>
        <taxon>Microbacteriaceae</taxon>
        <taxon>Klugiella</taxon>
    </lineage>
</organism>
<keyword evidence="6 10" id="KW-0812">Transmembrane</keyword>
<evidence type="ECO:0000256" key="5">
    <source>
        <dbReference type="ARBA" id="ARBA00022679"/>
    </source>
</evidence>
<dbReference type="InterPro" id="IPR027005">
    <property type="entry name" value="PMT-like"/>
</dbReference>
<dbReference type="Pfam" id="PF02366">
    <property type="entry name" value="PMT"/>
    <property type="match status" value="1"/>
</dbReference>
<comment type="caution">
    <text evidence="13">The sequence shown here is derived from an EMBL/GenBank/DDBJ whole genome shotgun (WGS) entry which is preliminary data.</text>
</comment>
<dbReference type="EC" id="2.4.1.-" evidence="10"/>
<evidence type="ECO:0000259" key="11">
    <source>
        <dbReference type="Pfam" id="PF02366"/>
    </source>
</evidence>
<comment type="subcellular location">
    <subcellularLocation>
        <location evidence="10">Cell membrane</location>
    </subcellularLocation>
    <subcellularLocation>
        <location evidence="1">Endomembrane system</location>
        <topology evidence="1">Multi-pass membrane protein</topology>
    </subcellularLocation>
</comment>
<feature type="transmembrane region" description="Helical" evidence="10">
    <location>
        <begin position="449"/>
        <end position="472"/>
    </location>
</feature>
<reference evidence="13 14" key="1">
    <citation type="submission" date="2019-06" db="EMBL/GenBank/DDBJ databases">
        <title>Sequencing the genomes of 1000 actinobacteria strains.</title>
        <authorList>
            <person name="Klenk H.-P."/>
        </authorList>
    </citation>
    <scope>NUCLEOTIDE SEQUENCE [LARGE SCALE GENOMIC DNA]</scope>
    <source>
        <strain evidence="13 14">DSM 18031</strain>
    </source>
</reference>
<dbReference type="GO" id="GO:0005886">
    <property type="term" value="C:plasma membrane"/>
    <property type="evidence" value="ECO:0007669"/>
    <property type="project" value="UniProtKB-SubCell"/>
</dbReference>
<dbReference type="PANTHER" id="PTHR10050:SF46">
    <property type="entry name" value="PROTEIN O-MANNOSYL-TRANSFERASE 2"/>
    <property type="match status" value="1"/>
</dbReference>
<evidence type="ECO:0000313" key="13">
    <source>
        <dbReference type="EMBL" id="TQM63288.1"/>
    </source>
</evidence>
<feature type="transmembrane region" description="Helical" evidence="10">
    <location>
        <begin position="27"/>
        <end position="45"/>
    </location>
</feature>
<keyword evidence="5 10" id="KW-0808">Transferase</keyword>
<feature type="transmembrane region" description="Helical" evidence="10">
    <location>
        <begin position="396"/>
        <end position="413"/>
    </location>
</feature>
<keyword evidence="7 10" id="KW-1133">Transmembrane helix</keyword>
<proteinExistence type="inferred from homology"/>
<keyword evidence="4 10" id="KW-0328">Glycosyltransferase</keyword>
<dbReference type="InterPro" id="IPR032421">
    <property type="entry name" value="PMT_4TMC"/>
</dbReference>
<dbReference type="Pfam" id="PF16192">
    <property type="entry name" value="PMT_4TMC"/>
    <property type="match status" value="1"/>
</dbReference>
<dbReference type="AlphaFoldDB" id="A0A543HY59"/>
<feature type="domain" description="ArnT-like N-terminal" evidence="11">
    <location>
        <begin position="34"/>
        <end position="208"/>
    </location>
</feature>
<sequence>MSRTAEAAAGWWKNGTWRFTPRAARRLQWSAIAAVTLLAAAVRLWNLGHPGVLVFDEIYYVRDSYSQLLNGFPTKWAEGLGMNFGPNEITQSLPTASYVVHPPLGKWLIGLGMLVCDADNGWGWRMSTAVAGTLAVLLVTVLGRRLFRSTLIGVIAGFLMAIDGLAIVMSRVSLLDNFLMLAALLGAYFVLLDRDQNDRVWQRWLRATPHRGDYGPVLWRRPWLLAASITFGLAAGIKWSGLYVLAGFGLYLVIRDMYQRRKAGLVGWFSAGVLTQGLVSFALLVPLALASYLATWTGWLLTSTGWNRGWAAEAGNAATGFFSWVPHWAQSLWHYHTTMYQWHSTLNAPHPYMAHPLTWPLALRPTSMYYESFEYGQDGCTISKCSEAITSLPNPLIWWGGLLALGFLAYLLVRYRDGVAGFILVGALSGYLPWLLTPSRSAVFQFYTIAYAPFVYLALAYAVGWILGYWRLDQGYGKFFGTISRRHPLPRITTPNLTVVAIFLVTALAVSIYFYPLWTGTRISFTFWQLHIWLPGWS</sequence>
<keyword evidence="10" id="KW-1003">Cell membrane</keyword>
<feature type="transmembrane region" description="Helical" evidence="10">
    <location>
        <begin position="420"/>
        <end position="437"/>
    </location>
</feature>
<dbReference type="GO" id="GO:0012505">
    <property type="term" value="C:endomembrane system"/>
    <property type="evidence" value="ECO:0007669"/>
    <property type="project" value="UniProtKB-SubCell"/>
</dbReference>
<dbReference type="PANTHER" id="PTHR10050">
    <property type="entry name" value="DOLICHYL-PHOSPHATE-MANNOSE--PROTEIN MANNOSYLTRANSFERASE"/>
    <property type="match status" value="1"/>
</dbReference>
<evidence type="ECO:0000256" key="1">
    <source>
        <dbReference type="ARBA" id="ARBA00004127"/>
    </source>
</evidence>
<feature type="transmembrane region" description="Helical" evidence="10">
    <location>
        <begin position="493"/>
        <end position="515"/>
    </location>
</feature>
<feature type="transmembrane region" description="Helical" evidence="10">
    <location>
        <begin position="223"/>
        <end position="253"/>
    </location>
</feature>
<evidence type="ECO:0000256" key="10">
    <source>
        <dbReference type="RuleBase" id="RU367007"/>
    </source>
</evidence>
<evidence type="ECO:0000256" key="9">
    <source>
        <dbReference type="ARBA" id="ARBA00093617"/>
    </source>
</evidence>
<dbReference type="Proteomes" id="UP000318331">
    <property type="component" value="Unassembled WGS sequence"/>
</dbReference>
<evidence type="ECO:0000259" key="12">
    <source>
        <dbReference type="Pfam" id="PF16192"/>
    </source>
</evidence>
<dbReference type="InterPro" id="IPR003342">
    <property type="entry name" value="ArnT-like_N"/>
</dbReference>
<feature type="transmembrane region" description="Helical" evidence="10">
    <location>
        <begin position="150"/>
        <end position="170"/>
    </location>
</feature>
<accession>A0A543HY59</accession>
<evidence type="ECO:0000256" key="2">
    <source>
        <dbReference type="ARBA" id="ARBA00004922"/>
    </source>
</evidence>
<protein>
    <recommendedName>
        <fullName evidence="9 10">Polyprenol-phosphate-mannose--protein mannosyltransferase</fullName>
        <ecNumber evidence="10">2.4.1.-</ecNumber>
    </recommendedName>
</protein>
<evidence type="ECO:0000256" key="8">
    <source>
        <dbReference type="ARBA" id="ARBA00023136"/>
    </source>
</evidence>
<name>A0A543HY59_9MICO</name>
<evidence type="ECO:0000256" key="6">
    <source>
        <dbReference type="ARBA" id="ARBA00022692"/>
    </source>
</evidence>